<comment type="similarity">
    <text evidence="2">Belongs to the vir family.</text>
</comment>
<evidence type="ECO:0000313" key="9">
    <source>
        <dbReference type="Proteomes" id="UP000030653"/>
    </source>
</evidence>
<evidence type="ECO:0000256" key="6">
    <source>
        <dbReference type="SAM" id="MobiDB-lite"/>
    </source>
</evidence>
<dbReference type="GO" id="GO:0008380">
    <property type="term" value="P:RNA splicing"/>
    <property type="evidence" value="ECO:0007669"/>
    <property type="project" value="UniProtKB-KW"/>
</dbReference>
<feature type="region of interest" description="Disordered" evidence="6">
    <location>
        <begin position="994"/>
        <end position="1024"/>
    </location>
</feature>
<dbReference type="RefSeq" id="XP_040633387.1">
    <property type="nucleotide sequence ID" value="XM_040767754.1"/>
</dbReference>
<feature type="domain" description="Virilizer N-terminal" evidence="7">
    <location>
        <begin position="3"/>
        <end position="123"/>
    </location>
</feature>
<dbReference type="AlphaFoldDB" id="M5GH24"/>
<dbReference type="GO" id="GO:0003723">
    <property type="term" value="F:RNA binding"/>
    <property type="evidence" value="ECO:0007669"/>
    <property type="project" value="TreeGrafter"/>
</dbReference>
<name>M5GH24_DACPD</name>
<sequence>MSLIFLSTLASTNSLAAVRFSRPVHVSSLRIIPSSLAPFPSLADFSSETEPASFSLDVFFNWQTLPSGNEKPRPSNVLLHSTLQNAGNELQYEIDSSEEVLVTRLLILKGAFSSITLAVYGRDASEPKKEDELEMEESYIPAPTYVPVPLPEPLTTPLPADLDPSRITDPLTLCRRLLGAGSANADVISLMRRNLNAFPPSSNNTTLDQLLSSYEIGDDWMRELIQALQRPINPSDVTSEALQNIEEHLLECITQSLPAELIGQLISVLSVQSSVLVDSLLPLILESATDPSIYPTLLEASANDNISDSIRHVKFPPGLDPAIYHQMNQNAHMWEALREGETDLSWITANMWLPGFLPSILEVLGDTEDLSAWPLNAKLAISVASLLALATDSDNDIAAMKAAAILELWLANTTVVEVLHEALEHQNIQENLSSSPARSLLEKVHSVAVSLSNQRNGTSSSINGHGGTSVPSGDLDMAAEYLTLASKRWPAKSTQQLQAYLQTLYTRVAADRDSRPITHAFWRRNTSAVQCIILLLLDATRRLSDQNWELSDATSARDLVATALLTVRILHHMVPEFGILSGMVPLVIRALVSLLISLRQPTYATRYATEPTIRAECERLVELISDVDDDGIFVHSGADVILPVLLQESLRWDEGIDPMSRISASADLLIVLLNVDHSSKARSQAWANQLIHELPMLHFLLIALDGSRLRQIVDIICDIDDGEFGIVDWLVLERLASIEQEASVVGTEYGQPTNQVSTAFFNFRVERSLEFMTSLGLPQLDAYMEPGHPIAPAMAKGLWEIWDRPIKLSNSLAEQILSRSTADDTLRPVAVAILIATNSTSEAGNAIIDVLPKLVPLLNGLESSVVQKEEQLLRAVGAAIAFLPELEEQITVEWQRGEVTLEFAITLLQTTLGFFPNTDGVITGIPVPTLSEGTAARFKGLVEVLLDAERALTLTKLLTRLSLPLISTPLPEPASSSLLIGSALPTLVQAEVARPPSTPLSRPLSGLDGGVKTAPPSARKSSPLASLAKNYSNNDFRELRTLPQARLNTSRPPSRHVDDFEHTVEEAVTTSMPSAIPTLGSAALPSIPVPGVLPGGGMPFYTG</sequence>
<keyword evidence="3" id="KW-0507">mRNA processing</keyword>
<dbReference type="GO" id="GO:0036396">
    <property type="term" value="C:RNA N6-methyladenosine methyltransferase complex"/>
    <property type="evidence" value="ECO:0007669"/>
    <property type="project" value="TreeGrafter"/>
</dbReference>
<dbReference type="OrthoDB" id="2011702at2759"/>
<evidence type="ECO:0000256" key="3">
    <source>
        <dbReference type="ARBA" id="ARBA00022664"/>
    </source>
</evidence>
<dbReference type="SUPFAM" id="SSF48371">
    <property type="entry name" value="ARM repeat"/>
    <property type="match status" value="1"/>
</dbReference>
<evidence type="ECO:0000256" key="2">
    <source>
        <dbReference type="ARBA" id="ARBA00008371"/>
    </source>
</evidence>
<dbReference type="InterPro" id="IPR026736">
    <property type="entry name" value="Virilizer"/>
</dbReference>
<evidence type="ECO:0000313" key="8">
    <source>
        <dbReference type="EMBL" id="EJU06493.1"/>
    </source>
</evidence>
<organism evidence="8 9">
    <name type="scientific">Dacryopinax primogenitus (strain DJM 731)</name>
    <name type="common">Brown rot fungus</name>
    <dbReference type="NCBI Taxonomy" id="1858805"/>
    <lineage>
        <taxon>Eukaryota</taxon>
        <taxon>Fungi</taxon>
        <taxon>Dikarya</taxon>
        <taxon>Basidiomycota</taxon>
        <taxon>Agaricomycotina</taxon>
        <taxon>Dacrymycetes</taxon>
        <taxon>Dacrymycetales</taxon>
        <taxon>Dacrymycetaceae</taxon>
        <taxon>Dacryopinax</taxon>
    </lineage>
</organism>
<dbReference type="EMBL" id="JH795855">
    <property type="protein sequence ID" value="EJU06493.1"/>
    <property type="molecule type" value="Genomic_DNA"/>
</dbReference>
<keyword evidence="4" id="KW-0508">mRNA splicing</keyword>
<evidence type="ECO:0000256" key="4">
    <source>
        <dbReference type="ARBA" id="ARBA00023187"/>
    </source>
</evidence>
<keyword evidence="9" id="KW-1185">Reference proteome</keyword>
<dbReference type="GO" id="GO:0005634">
    <property type="term" value="C:nucleus"/>
    <property type="evidence" value="ECO:0007669"/>
    <property type="project" value="UniProtKB-SubCell"/>
</dbReference>
<dbReference type="PANTHER" id="PTHR23185:SF0">
    <property type="entry name" value="PROTEIN VIRILIZER HOMOLOG"/>
    <property type="match status" value="1"/>
</dbReference>
<dbReference type="InterPro" id="IPR031801">
    <property type="entry name" value="VIR_N"/>
</dbReference>
<proteinExistence type="inferred from homology"/>
<dbReference type="InterPro" id="IPR016024">
    <property type="entry name" value="ARM-type_fold"/>
</dbReference>
<evidence type="ECO:0000259" key="7">
    <source>
        <dbReference type="Pfam" id="PF15912"/>
    </source>
</evidence>
<keyword evidence="5" id="KW-0539">Nucleus</keyword>
<dbReference type="HOGENOM" id="CLU_008184_0_0_1"/>
<dbReference type="Pfam" id="PF15912">
    <property type="entry name" value="VIR_N"/>
    <property type="match status" value="1"/>
</dbReference>
<reference evidence="8 9" key="1">
    <citation type="journal article" date="2012" name="Science">
        <title>The Paleozoic origin of enzymatic lignin decomposition reconstructed from 31 fungal genomes.</title>
        <authorList>
            <person name="Floudas D."/>
            <person name="Binder M."/>
            <person name="Riley R."/>
            <person name="Barry K."/>
            <person name="Blanchette R.A."/>
            <person name="Henrissat B."/>
            <person name="Martinez A.T."/>
            <person name="Otillar R."/>
            <person name="Spatafora J.W."/>
            <person name="Yadav J.S."/>
            <person name="Aerts A."/>
            <person name="Benoit I."/>
            <person name="Boyd A."/>
            <person name="Carlson A."/>
            <person name="Copeland A."/>
            <person name="Coutinho P.M."/>
            <person name="de Vries R.P."/>
            <person name="Ferreira P."/>
            <person name="Findley K."/>
            <person name="Foster B."/>
            <person name="Gaskell J."/>
            <person name="Glotzer D."/>
            <person name="Gorecki P."/>
            <person name="Heitman J."/>
            <person name="Hesse C."/>
            <person name="Hori C."/>
            <person name="Igarashi K."/>
            <person name="Jurgens J.A."/>
            <person name="Kallen N."/>
            <person name="Kersten P."/>
            <person name="Kohler A."/>
            <person name="Kuees U."/>
            <person name="Kumar T.K.A."/>
            <person name="Kuo A."/>
            <person name="LaButti K."/>
            <person name="Larrondo L.F."/>
            <person name="Lindquist E."/>
            <person name="Ling A."/>
            <person name="Lombard V."/>
            <person name="Lucas S."/>
            <person name="Lundell T."/>
            <person name="Martin R."/>
            <person name="McLaughlin D.J."/>
            <person name="Morgenstern I."/>
            <person name="Morin E."/>
            <person name="Murat C."/>
            <person name="Nagy L.G."/>
            <person name="Nolan M."/>
            <person name="Ohm R.A."/>
            <person name="Patyshakuliyeva A."/>
            <person name="Rokas A."/>
            <person name="Ruiz-Duenas F.J."/>
            <person name="Sabat G."/>
            <person name="Salamov A."/>
            <person name="Samejima M."/>
            <person name="Schmutz J."/>
            <person name="Slot J.C."/>
            <person name="St John F."/>
            <person name="Stenlid J."/>
            <person name="Sun H."/>
            <person name="Sun S."/>
            <person name="Syed K."/>
            <person name="Tsang A."/>
            <person name="Wiebenga A."/>
            <person name="Young D."/>
            <person name="Pisabarro A."/>
            <person name="Eastwood D.C."/>
            <person name="Martin F."/>
            <person name="Cullen D."/>
            <person name="Grigoriev I.V."/>
            <person name="Hibbett D.S."/>
        </authorList>
    </citation>
    <scope>NUCLEOTIDE SEQUENCE [LARGE SCALE GENOMIC DNA]</scope>
    <source>
        <strain evidence="8 9">DJM-731 SS1</strain>
    </source>
</reference>
<evidence type="ECO:0000256" key="1">
    <source>
        <dbReference type="ARBA" id="ARBA00004123"/>
    </source>
</evidence>
<comment type="subcellular location">
    <subcellularLocation>
        <location evidence="1">Nucleus</location>
    </subcellularLocation>
</comment>
<evidence type="ECO:0000256" key="5">
    <source>
        <dbReference type="ARBA" id="ARBA00023242"/>
    </source>
</evidence>
<dbReference type="GeneID" id="63682816"/>
<protein>
    <recommendedName>
        <fullName evidence="7">Virilizer N-terminal domain-containing protein</fullName>
    </recommendedName>
</protein>
<dbReference type="STRING" id="1858805.M5GH24"/>
<gene>
    <name evidence="8" type="ORF">DACRYDRAFT_103440</name>
</gene>
<dbReference type="Proteomes" id="UP000030653">
    <property type="component" value="Unassembled WGS sequence"/>
</dbReference>
<accession>M5GH24</accession>
<dbReference type="GO" id="GO:0006397">
    <property type="term" value="P:mRNA processing"/>
    <property type="evidence" value="ECO:0007669"/>
    <property type="project" value="UniProtKB-KW"/>
</dbReference>
<dbReference type="PANTHER" id="PTHR23185">
    <property type="entry name" value="PROTEIN VIRILIZER HOMOLOG"/>
    <property type="match status" value="1"/>
</dbReference>